<reference evidence="2" key="1">
    <citation type="submission" date="2023-06" db="EMBL/GenBank/DDBJ databases">
        <authorList>
            <person name="Kurt Z."/>
        </authorList>
    </citation>
    <scope>NUCLEOTIDE SEQUENCE</scope>
</reference>
<dbReference type="EMBL" id="CAXDID020000093">
    <property type="protein sequence ID" value="CAL6023357.1"/>
    <property type="molecule type" value="Genomic_DNA"/>
</dbReference>
<evidence type="ECO:0000256" key="1">
    <source>
        <dbReference type="SAM" id="MobiDB-lite"/>
    </source>
</evidence>
<feature type="compositionally biased region" description="Low complexity" evidence="1">
    <location>
        <begin position="19"/>
        <end position="28"/>
    </location>
</feature>
<evidence type="ECO:0000313" key="4">
    <source>
        <dbReference type="Proteomes" id="UP001642409"/>
    </source>
</evidence>
<protein>
    <submittedName>
        <fullName evidence="3">Hypothetical_protein</fullName>
    </submittedName>
</protein>
<feature type="region of interest" description="Disordered" evidence="1">
    <location>
        <begin position="1"/>
        <end position="28"/>
    </location>
</feature>
<gene>
    <name evidence="2" type="ORF">HINF_LOCUS11726</name>
    <name evidence="3" type="ORF">HINF_LOCUS29094</name>
</gene>
<evidence type="ECO:0000313" key="3">
    <source>
        <dbReference type="EMBL" id="CAL6023357.1"/>
    </source>
</evidence>
<dbReference type="AlphaFoldDB" id="A0AA86NSK0"/>
<accession>A0AA86NSK0</accession>
<dbReference type="EMBL" id="CATOUU010000302">
    <property type="protein sequence ID" value="CAI9924081.1"/>
    <property type="molecule type" value="Genomic_DNA"/>
</dbReference>
<feature type="compositionally biased region" description="Basic residues" evidence="1">
    <location>
        <begin position="1"/>
        <end position="17"/>
    </location>
</feature>
<proteinExistence type="predicted"/>
<comment type="caution">
    <text evidence="2">The sequence shown here is derived from an EMBL/GenBank/DDBJ whole genome shotgun (WGS) entry which is preliminary data.</text>
</comment>
<evidence type="ECO:0000313" key="2">
    <source>
        <dbReference type="EMBL" id="CAI9924081.1"/>
    </source>
</evidence>
<sequence length="179" mass="21204">MPKKSRSYNIPHIKKQKAQNDNDNSQQQNSIHNQYTSVNNKQNNQTQINSLPLDAQYIKYRMASQQMDQLLLESSKEKSQKNTVTVDLTWLMSGQMNELNQYELQERIQYYKVDCQNKFNILRQQDSELNSQCIDNDGQQAKQKRKINVENMMCSMGQVRQVDSRFLVETLFIIDEWIE</sequence>
<dbReference type="Proteomes" id="UP001642409">
    <property type="component" value="Unassembled WGS sequence"/>
</dbReference>
<name>A0AA86NSK0_9EUKA</name>
<keyword evidence="4" id="KW-1185">Reference proteome</keyword>
<organism evidence="2">
    <name type="scientific">Hexamita inflata</name>
    <dbReference type="NCBI Taxonomy" id="28002"/>
    <lineage>
        <taxon>Eukaryota</taxon>
        <taxon>Metamonada</taxon>
        <taxon>Diplomonadida</taxon>
        <taxon>Hexamitidae</taxon>
        <taxon>Hexamitinae</taxon>
        <taxon>Hexamita</taxon>
    </lineage>
</organism>
<reference evidence="3 4" key="2">
    <citation type="submission" date="2024-07" db="EMBL/GenBank/DDBJ databases">
        <authorList>
            <person name="Akdeniz Z."/>
        </authorList>
    </citation>
    <scope>NUCLEOTIDE SEQUENCE [LARGE SCALE GENOMIC DNA]</scope>
</reference>